<dbReference type="PIRSF" id="PIRSF018267">
    <property type="entry name" value="VSR_endonuc"/>
    <property type="match status" value="1"/>
</dbReference>
<proteinExistence type="inferred from homology"/>
<dbReference type="Proteomes" id="UP000252680">
    <property type="component" value="Unassembled WGS sequence"/>
</dbReference>
<evidence type="ECO:0000256" key="3">
    <source>
        <dbReference type="ARBA" id="ARBA00022763"/>
    </source>
</evidence>
<reference evidence="7 8" key="1">
    <citation type="submission" date="2018-05" db="EMBL/GenBank/DDBJ databases">
        <title>Komagataeibacter cocois sp. nov., for a novel cellulose- producing strain isolated from coconut milk.</title>
        <authorList>
            <person name="Liu L."/>
            <person name="Wang Y."/>
            <person name="Liu S."/>
            <person name="Bi J."/>
            <person name="Chen H."/>
            <person name="Deng J."/>
            <person name="Zhang C."/>
            <person name="Hu Q."/>
            <person name="Li C."/>
        </authorList>
    </citation>
    <scope>NUCLEOTIDE SEQUENCE [LARGE SCALE GENOMIC DNA]</scope>
    <source>
        <strain evidence="7 8">WE7</strain>
    </source>
</reference>
<evidence type="ECO:0000313" key="7">
    <source>
        <dbReference type="EMBL" id="RBM06581.1"/>
    </source>
</evidence>
<dbReference type="GO" id="GO:0006298">
    <property type="term" value="P:mismatch repair"/>
    <property type="evidence" value="ECO:0007669"/>
    <property type="project" value="UniProtKB-UniRule"/>
</dbReference>
<accession>A0A365YWJ7</accession>
<dbReference type="NCBIfam" id="TIGR00632">
    <property type="entry name" value="vsr"/>
    <property type="match status" value="1"/>
</dbReference>
<dbReference type="CDD" id="cd00221">
    <property type="entry name" value="Vsr"/>
    <property type="match status" value="1"/>
</dbReference>
<evidence type="ECO:0000256" key="1">
    <source>
        <dbReference type="ARBA" id="ARBA00022722"/>
    </source>
</evidence>
<dbReference type="SUPFAM" id="SSF52980">
    <property type="entry name" value="Restriction endonuclease-like"/>
    <property type="match status" value="1"/>
</dbReference>
<comment type="function">
    <text evidence="6">May nick specific sequences that contain T:G mispairs resulting from m5C-deamination.</text>
</comment>
<evidence type="ECO:0000313" key="8">
    <source>
        <dbReference type="Proteomes" id="UP000252680"/>
    </source>
</evidence>
<comment type="caution">
    <text evidence="7">The sequence shown here is derived from an EMBL/GenBank/DDBJ whole genome shotgun (WGS) entry which is preliminary data.</text>
</comment>
<organism evidence="7 8">
    <name type="scientific">Novacetimonas cocois</name>
    <dbReference type="NCBI Taxonomy" id="1747507"/>
    <lineage>
        <taxon>Bacteria</taxon>
        <taxon>Pseudomonadati</taxon>
        <taxon>Pseudomonadota</taxon>
        <taxon>Alphaproteobacteria</taxon>
        <taxon>Acetobacterales</taxon>
        <taxon>Acetobacteraceae</taxon>
        <taxon>Novacetimonas</taxon>
    </lineage>
</organism>
<dbReference type="RefSeq" id="WP_010512073.1">
    <property type="nucleotide sequence ID" value="NZ_QEXL01000011.1"/>
</dbReference>
<dbReference type="Pfam" id="PF03852">
    <property type="entry name" value="Vsr"/>
    <property type="match status" value="1"/>
</dbReference>
<dbReference type="Gene3D" id="3.40.960.10">
    <property type="entry name" value="VSR Endonuclease"/>
    <property type="match status" value="1"/>
</dbReference>
<keyword evidence="2 6" id="KW-0255">Endonuclease</keyword>
<sequence>MADTLSPAARSARMACIQGRDTKPEMLVRRMLYAMGYRYRLHAKDLPGKPDIVFRKRRKAIFIHGCFWHRHPDPTCRYARLPKSRLDFWLPKLERNRQRDLEHMEKLSAEGWQTLIIWECQLSDETHIKNLLHRFLEKDDVVI</sequence>
<keyword evidence="5 6" id="KW-0234">DNA repair</keyword>
<dbReference type="AlphaFoldDB" id="A0A365YWJ7"/>
<dbReference type="EMBL" id="QEXL01000011">
    <property type="protein sequence ID" value="RBM06581.1"/>
    <property type="molecule type" value="Genomic_DNA"/>
</dbReference>
<dbReference type="GO" id="GO:0016787">
    <property type="term" value="F:hydrolase activity"/>
    <property type="evidence" value="ECO:0007669"/>
    <property type="project" value="UniProtKB-KW"/>
</dbReference>
<name>A0A365YWJ7_9PROT</name>
<dbReference type="InterPro" id="IPR004603">
    <property type="entry name" value="DNA_mismatch_endonuc_vsr"/>
</dbReference>
<dbReference type="GO" id="GO:0004519">
    <property type="term" value="F:endonuclease activity"/>
    <property type="evidence" value="ECO:0007669"/>
    <property type="project" value="UniProtKB-KW"/>
</dbReference>
<dbReference type="InterPro" id="IPR011335">
    <property type="entry name" value="Restrct_endonuc-II-like"/>
</dbReference>
<evidence type="ECO:0000256" key="4">
    <source>
        <dbReference type="ARBA" id="ARBA00022801"/>
    </source>
</evidence>
<dbReference type="OrthoDB" id="9801520at2"/>
<keyword evidence="4 6" id="KW-0378">Hydrolase</keyword>
<gene>
    <name evidence="7" type="ORF">NJLHNGOC_09850</name>
</gene>
<keyword evidence="3 6" id="KW-0227">DNA damage</keyword>
<keyword evidence="1 6" id="KW-0540">Nuclease</keyword>
<evidence type="ECO:0000256" key="6">
    <source>
        <dbReference type="PIRNR" id="PIRNR018267"/>
    </source>
</evidence>
<protein>
    <recommendedName>
        <fullName evidence="6">Very short patch repair endonuclease</fullName>
        <ecNumber evidence="6">3.1.-.-</ecNumber>
    </recommendedName>
</protein>
<comment type="similarity">
    <text evidence="6">Belongs to the vsr family.</text>
</comment>
<keyword evidence="8" id="KW-1185">Reference proteome</keyword>
<evidence type="ECO:0000256" key="5">
    <source>
        <dbReference type="ARBA" id="ARBA00023204"/>
    </source>
</evidence>
<evidence type="ECO:0000256" key="2">
    <source>
        <dbReference type="ARBA" id="ARBA00022759"/>
    </source>
</evidence>
<dbReference type="EC" id="3.1.-.-" evidence="6"/>